<organism evidence="2 3">
    <name type="scientific">Candidatus Daviesbacteria bacterium RIFCSPHIGHO2_02_FULL_41_10</name>
    <dbReference type="NCBI Taxonomy" id="1797774"/>
    <lineage>
        <taxon>Bacteria</taxon>
        <taxon>Candidatus Daviesiibacteriota</taxon>
    </lineage>
</organism>
<dbReference type="AlphaFoldDB" id="A0A1F5JY40"/>
<sequence length="259" mass="29985">MPAYRQEKTIVRDLTKIKEILDKLKFPTELICVVDGNADKTLEKALRFAKKFNKVKVIGYDTNKGKGYAVRFGMAESKGDIVAFIDSGMDLNPNGLSILLEDFEWYNADIVVGSKRHPVSKVDYPWQRRILSVGYQFLVWLLFGLKVKDTQVGLKFFKREVLEKVLPRLLVKRFAFDVEILAVANHLGYKRIFEAPIDIKLHFGGNSTLTDQKFLKTVFAMLVDTLAVFYRLKILNYYSDSNKRKWRFDPELQFRVNVG</sequence>
<reference evidence="2 3" key="1">
    <citation type="journal article" date="2016" name="Nat. Commun.">
        <title>Thousands of microbial genomes shed light on interconnected biogeochemical processes in an aquifer system.</title>
        <authorList>
            <person name="Anantharaman K."/>
            <person name="Brown C.T."/>
            <person name="Hug L.A."/>
            <person name="Sharon I."/>
            <person name="Castelle C.J."/>
            <person name="Probst A.J."/>
            <person name="Thomas B.C."/>
            <person name="Singh A."/>
            <person name="Wilkins M.J."/>
            <person name="Karaoz U."/>
            <person name="Brodie E.L."/>
            <person name="Williams K.H."/>
            <person name="Hubbard S.S."/>
            <person name="Banfield J.F."/>
        </authorList>
    </citation>
    <scope>NUCLEOTIDE SEQUENCE [LARGE SCALE GENOMIC DNA]</scope>
</reference>
<feature type="domain" description="Glycosyltransferase 2-like" evidence="1">
    <location>
        <begin position="1"/>
        <end position="165"/>
    </location>
</feature>
<protein>
    <recommendedName>
        <fullName evidence="1">Glycosyltransferase 2-like domain-containing protein</fullName>
    </recommendedName>
</protein>
<dbReference type="Gene3D" id="3.90.550.10">
    <property type="entry name" value="Spore Coat Polysaccharide Biosynthesis Protein SpsA, Chain A"/>
    <property type="match status" value="1"/>
</dbReference>
<evidence type="ECO:0000259" key="1">
    <source>
        <dbReference type="Pfam" id="PF00535"/>
    </source>
</evidence>
<dbReference type="InterPro" id="IPR029044">
    <property type="entry name" value="Nucleotide-diphossugar_trans"/>
</dbReference>
<accession>A0A1F5JY40</accession>
<dbReference type="PANTHER" id="PTHR10859">
    <property type="entry name" value="GLYCOSYL TRANSFERASE"/>
    <property type="match status" value="1"/>
</dbReference>
<evidence type="ECO:0000313" key="3">
    <source>
        <dbReference type="Proteomes" id="UP000177258"/>
    </source>
</evidence>
<gene>
    <name evidence="2" type="ORF">A3D83_01160</name>
</gene>
<dbReference type="EMBL" id="MFDB01000008">
    <property type="protein sequence ID" value="OGE33562.1"/>
    <property type="molecule type" value="Genomic_DNA"/>
</dbReference>
<dbReference type="PANTHER" id="PTHR10859:SF91">
    <property type="entry name" value="DOLICHYL-PHOSPHATE BETA-GLUCOSYLTRANSFERASE"/>
    <property type="match status" value="1"/>
</dbReference>
<dbReference type="Pfam" id="PF00535">
    <property type="entry name" value="Glycos_transf_2"/>
    <property type="match status" value="1"/>
</dbReference>
<name>A0A1F5JY40_9BACT</name>
<dbReference type="Proteomes" id="UP000177258">
    <property type="component" value="Unassembled WGS sequence"/>
</dbReference>
<proteinExistence type="predicted"/>
<comment type="caution">
    <text evidence="2">The sequence shown here is derived from an EMBL/GenBank/DDBJ whole genome shotgun (WGS) entry which is preliminary data.</text>
</comment>
<dbReference type="InterPro" id="IPR001173">
    <property type="entry name" value="Glyco_trans_2-like"/>
</dbReference>
<dbReference type="GO" id="GO:0006487">
    <property type="term" value="P:protein N-linked glycosylation"/>
    <property type="evidence" value="ECO:0007669"/>
    <property type="project" value="TreeGrafter"/>
</dbReference>
<dbReference type="SUPFAM" id="SSF53448">
    <property type="entry name" value="Nucleotide-diphospho-sugar transferases"/>
    <property type="match status" value="1"/>
</dbReference>
<evidence type="ECO:0000313" key="2">
    <source>
        <dbReference type="EMBL" id="OGE33562.1"/>
    </source>
</evidence>